<dbReference type="OMA" id="SGHVQNE"/>
<proteinExistence type="predicted"/>
<dbReference type="AlphaFoldDB" id="A0A7N0RCX5"/>
<dbReference type="Pfam" id="PF12854">
    <property type="entry name" value="PPR_1"/>
    <property type="match status" value="1"/>
</dbReference>
<dbReference type="InterPro" id="IPR011990">
    <property type="entry name" value="TPR-like_helical_dom_sf"/>
</dbReference>
<dbReference type="Pfam" id="PF13041">
    <property type="entry name" value="PPR_2"/>
    <property type="match status" value="3"/>
</dbReference>
<dbReference type="Gene3D" id="1.25.40.10">
    <property type="entry name" value="Tetratricopeptide repeat domain"/>
    <property type="match status" value="6"/>
</dbReference>
<name>A0A7N0RCX5_KALFE</name>
<dbReference type="InterPro" id="IPR046960">
    <property type="entry name" value="PPR_At4g14850-like_plant"/>
</dbReference>
<sequence>MTFSHLRVANLFLPTISGSFNVRQFVSKIKKLPKLSFQDARILECIRTHRLEDARYLLDEMLDRDSNRPVVVWTSLLSRYSKLGHVDEARVLLEVLPEKNVVSCNALLSGYMRSGRLSEGWRFFEEMPERDVVSWTCMVCGFADAGRIDEAWRLFEEMPERNVVTWNSMIVGLIRNGELDDARRCFDNMVERSSVSWNVMISGYVENGRMEEARSLFDRMELPNVVTWTTMVSGYCKVGNVKEAYRLFHRMPERNIVSWTAMIGGFAWNGRYNEALLVFLRMRGEFSVRPNEETLLSLAYACAGLGFPKLGKQLHAQIIINCWECEDTDGRLCRGLIHMYSSFGIMSSAHHIFTLNPDRCTVQSYNSMISGYIRVGDLEQADSLFNVSPIRDTVSWTSLIDGYFGVGEVAMACYYFHNMPDVDEVAWTVMISGHVRNELFSEAADLFAEMRADGFSPLNTTYSTLIGAAGALVDLNFGKQIHSLMAKTEPELGLLVENSLVSMYSKCGEIGDARRVFSSMVERDVISWNSMIMGFSNHGRSAEAFEAFEAMLESKTVPSASTFLALLSACNHAGLVSKGKEYFAKMSELYAIKPSVEHYISMINLLGRAGEIEEAEQLVLNLPFKPNHTIWGALLGACGFSSRSSAVAVRAAKEVLALDPTNAPAHVALCNVYAASGQHLEEQKLRKEMGAKGVNKVPGCSWFAHSGEFCSFLSGDLLSPEAAEMLNLVSSSLVATEDDEDQ</sequence>
<dbReference type="PANTHER" id="PTHR47926:SF404">
    <property type="entry name" value="(PPR) REPEAT-CONTAINING PROTEIN, PUTATIVE-RELATED"/>
    <property type="match status" value="1"/>
</dbReference>
<reference evidence="3" key="1">
    <citation type="submission" date="2021-01" db="UniProtKB">
        <authorList>
            <consortium name="EnsemblPlants"/>
        </authorList>
    </citation>
    <scope>IDENTIFICATION</scope>
</reference>
<dbReference type="PROSITE" id="PS51375">
    <property type="entry name" value="PPR"/>
    <property type="match status" value="7"/>
</dbReference>
<dbReference type="InterPro" id="IPR002885">
    <property type="entry name" value="PPR_rpt"/>
</dbReference>
<feature type="repeat" description="PPR" evidence="2">
    <location>
        <begin position="131"/>
        <end position="165"/>
    </location>
</feature>
<dbReference type="FunFam" id="1.25.40.10:FF:001543">
    <property type="entry name" value="Pentatricopeptide repeat-containing protein At1g32415, mitochondrial"/>
    <property type="match status" value="1"/>
</dbReference>
<feature type="repeat" description="PPR" evidence="2">
    <location>
        <begin position="361"/>
        <end position="395"/>
    </location>
</feature>
<dbReference type="FunFam" id="1.25.40.10:FF:000090">
    <property type="entry name" value="Pentatricopeptide repeat-containing protein, chloroplastic"/>
    <property type="match status" value="1"/>
</dbReference>
<dbReference type="GO" id="GO:0003723">
    <property type="term" value="F:RNA binding"/>
    <property type="evidence" value="ECO:0007669"/>
    <property type="project" value="InterPro"/>
</dbReference>
<dbReference type="NCBIfam" id="TIGR00756">
    <property type="entry name" value="PPR"/>
    <property type="match status" value="11"/>
</dbReference>
<accession>A0A7N0RCX5</accession>
<feature type="repeat" description="PPR" evidence="2">
    <location>
        <begin position="524"/>
        <end position="558"/>
    </location>
</feature>
<dbReference type="PANTHER" id="PTHR47926">
    <property type="entry name" value="PENTATRICOPEPTIDE REPEAT-CONTAINING PROTEIN"/>
    <property type="match status" value="1"/>
</dbReference>
<dbReference type="FunFam" id="1.25.40.10:FF:000125">
    <property type="entry name" value="Pentatricopeptide repeat-containing protein"/>
    <property type="match status" value="1"/>
</dbReference>
<dbReference type="GO" id="GO:0048731">
    <property type="term" value="P:system development"/>
    <property type="evidence" value="ECO:0007669"/>
    <property type="project" value="UniProtKB-ARBA"/>
</dbReference>
<keyword evidence="1" id="KW-0677">Repeat</keyword>
<keyword evidence="4" id="KW-1185">Reference proteome</keyword>
<evidence type="ECO:0000256" key="2">
    <source>
        <dbReference type="PROSITE-ProRule" id="PRU00708"/>
    </source>
</evidence>
<organism evidence="3 4">
    <name type="scientific">Kalanchoe fedtschenkoi</name>
    <name type="common">Lavender scallops</name>
    <name type="synonym">South American air plant</name>
    <dbReference type="NCBI Taxonomy" id="63787"/>
    <lineage>
        <taxon>Eukaryota</taxon>
        <taxon>Viridiplantae</taxon>
        <taxon>Streptophyta</taxon>
        <taxon>Embryophyta</taxon>
        <taxon>Tracheophyta</taxon>
        <taxon>Spermatophyta</taxon>
        <taxon>Magnoliopsida</taxon>
        <taxon>eudicotyledons</taxon>
        <taxon>Gunneridae</taxon>
        <taxon>Pentapetalae</taxon>
        <taxon>Saxifragales</taxon>
        <taxon>Crassulaceae</taxon>
        <taxon>Kalanchoe</taxon>
    </lineage>
</organism>
<feature type="repeat" description="PPR" evidence="2">
    <location>
        <begin position="193"/>
        <end position="223"/>
    </location>
</feature>
<dbReference type="EnsemblPlants" id="Kaladp0008s0517.1.v1.1">
    <property type="protein sequence ID" value="Kaladp0008s0517.1.v1.1.CDS.1"/>
    <property type="gene ID" value="Kaladp0008s0517.v1.1"/>
</dbReference>
<dbReference type="InterPro" id="IPR046848">
    <property type="entry name" value="E_motif"/>
</dbReference>
<dbReference type="Pfam" id="PF20431">
    <property type="entry name" value="E_motif"/>
    <property type="match status" value="1"/>
</dbReference>
<dbReference type="GO" id="GO:0009451">
    <property type="term" value="P:RNA modification"/>
    <property type="evidence" value="ECO:0007669"/>
    <property type="project" value="InterPro"/>
</dbReference>
<dbReference type="Gramene" id="Kaladp0008s0517.1.v1.1">
    <property type="protein sequence ID" value="Kaladp0008s0517.1.v1.1.CDS.1"/>
    <property type="gene ID" value="Kaladp0008s0517.v1.1"/>
</dbReference>
<evidence type="ECO:0000313" key="4">
    <source>
        <dbReference type="Proteomes" id="UP000594263"/>
    </source>
</evidence>
<feature type="repeat" description="PPR" evidence="2">
    <location>
        <begin position="100"/>
        <end position="130"/>
    </location>
</feature>
<evidence type="ECO:0000313" key="3">
    <source>
        <dbReference type="EnsemblPlants" id="Kaladp0008s0517.1.v1.1.CDS.1"/>
    </source>
</evidence>
<dbReference type="Pfam" id="PF01535">
    <property type="entry name" value="PPR"/>
    <property type="match status" value="7"/>
</dbReference>
<dbReference type="Proteomes" id="UP000594263">
    <property type="component" value="Unplaced"/>
</dbReference>
<evidence type="ECO:0008006" key="5">
    <source>
        <dbReference type="Google" id="ProtNLM"/>
    </source>
</evidence>
<evidence type="ECO:0000256" key="1">
    <source>
        <dbReference type="ARBA" id="ARBA00022737"/>
    </source>
</evidence>
<feature type="repeat" description="PPR" evidence="2">
    <location>
        <begin position="224"/>
        <end position="258"/>
    </location>
</feature>
<feature type="repeat" description="PPR" evidence="2">
    <location>
        <begin position="423"/>
        <end position="457"/>
    </location>
</feature>
<dbReference type="SUPFAM" id="SSF48452">
    <property type="entry name" value="TPR-like"/>
    <property type="match status" value="2"/>
</dbReference>
<protein>
    <recommendedName>
        <fullName evidence="5">Chlororespiratory reduction 4</fullName>
    </recommendedName>
</protein>